<dbReference type="EnsemblMetazoa" id="AFAF006918-RA">
    <property type="protein sequence ID" value="AFAF006918-PA"/>
    <property type="gene ID" value="AFAF006918"/>
</dbReference>
<evidence type="ECO:0000313" key="2">
    <source>
        <dbReference type="Proteomes" id="UP000075886"/>
    </source>
</evidence>
<sequence length="130" mass="13220">MRREAAAAAAAAAAATACLYLSIPDDGRLSAFASSSDPFDSAPDIDDRRSSADVQLLPVFMLRSIGLSCWLTGGPVGVCDWRTVGVGTCGTETMGDRGGVIVAGTTSSDSGSSLSLPFVPLLGQRCDSST</sequence>
<keyword evidence="2" id="KW-1185">Reference proteome</keyword>
<protein>
    <submittedName>
        <fullName evidence="1">Uncharacterized protein</fullName>
    </submittedName>
</protein>
<dbReference type="EMBL" id="AXCN02001751">
    <property type="status" value="NOT_ANNOTATED_CDS"/>
    <property type="molecule type" value="Genomic_DNA"/>
</dbReference>
<dbReference type="Proteomes" id="UP000075886">
    <property type="component" value="Unassembled WGS sequence"/>
</dbReference>
<reference evidence="2" key="1">
    <citation type="submission" date="2014-01" db="EMBL/GenBank/DDBJ databases">
        <title>The Genome Sequence of Anopheles farauti FAR1 (V2).</title>
        <authorList>
            <consortium name="The Broad Institute Genomics Platform"/>
            <person name="Neafsey D.E."/>
            <person name="Besansky N."/>
            <person name="Howell P."/>
            <person name="Walton C."/>
            <person name="Young S.K."/>
            <person name="Zeng Q."/>
            <person name="Gargeya S."/>
            <person name="Fitzgerald M."/>
            <person name="Haas B."/>
            <person name="Abouelleil A."/>
            <person name="Allen A.W."/>
            <person name="Alvarado L."/>
            <person name="Arachchi H.M."/>
            <person name="Berlin A.M."/>
            <person name="Chapman S.B."/>
            <person name="Gainer-Dewar J."/>
            <person name="Goldberg J."/>
            <person name="Griggs A."/>
            <person name="Gujja S."/>
            <person name="Hansen M."/>
            <person name="Howarth C."/>
            <person name="Imamovic A."/>
            <person name="Ireland A."/>
            <person name="Larimer J."/>
            <person name="McCowan C."/>
            <person name="Murphy C."/>
            <person name="Pearson M."/>
            <person name="Poon T.W."/>
            <person name="Priest M."/>
            <person name="Roberts A."/>
            <person name="Saif S."/>
            <person name="Shea T."/>
            <person name="Sisk P."/>
            <person name="Sykes S."/>
            <person name="Wortman J."/>
            <person name="Nusbaum C."/>
            <person name="Birren B."/>
        </authorList>
    </citation>
    <scope>NUCLEOTIDE SEQUENCE [LARGE SCALE GENOMIC DNA]</scope>
    <source>
        <strain evidence="2">FAR1</strain>
    </source>
</reference>
<evidence type="ECO:0000313" key="1">
    <source>
        <dbReference type="EnsemblMetazoa" id="AFAF006918-PA"/>
    </source>
</evidence>
<organism evidence="1 2">
    <name type="scientific">Anopheles farauti</name>
    <dbReference type="NCBI Taxonomy" id="69004"/>
    <lineage>
        <taxon>Eukaryota</taxon>
        <taxon>Metazoa</taxon>
        <taxon>Ecdysozoa</taxon>
        <taxon>Arthropoda</taxon>
        <taxon>Hexapoda</taxon>
        <taxon>Insecta</taxon>
        <taxon>Pterygota</taxon>
        <taxon>Neoptera</taxon>
        <taxon>Endopterygota</taxon>
        <taxon>Diptera</taxon>
        <taxon>Nematocera</taxon>
        <taxon>Culicoidea</taxon>
        <taxon>Culicidae</taxon>
        <taxon>Anophelinae</taxon>
        <taxon>Anopheles</taxon>
    </lineage>
</organism>
<name>A0A182QBL5_9DIPT</name>
<accession>A0A182QBL5</accession>
<dbReference type="PROSITE" id="PS51257">
    <property type="entry name" value="PROKAR_LIPOPROTEIN"/>
    <property type="match status" value="1"/>
</dbReference>
<dbReference type="AlphaFoldDB" id="A0A182QBL5"/>
<reference evidence="1" key="2">
    <citation type="submission" date="2020-05" db="UniProtKB">
        <authorList>
            <consortium name="EnsemblMetazoa"/>
        </authorList>
    </citation>
    <scope>IDENTIFICATION</scope>
    <source>
        <strain evidence="1">FAR1</strain>
    </source>
</reference>
<dbReference type="VEuPathDB" id="VectorBase:AFAF006918"/>
<proteinExistence type="predicted"/>